<sequence>MRGLYSPSSFISIVSVFYLGGDETSYSGEEKAVKKGRKVDGKGAGEGGREDDEGYGLMASVVPDGAGEWGAAATVW</sequence>
<keyword evidence="3" id="KW-1185">Reference proteome</keyword>
<accession>A0AAV2FYR9</accession>
<feature type="region of interest" description="Disordered" evidence="1">
    <location>
        <begin position="35"/>
        <end position="57"/>
    </location>
</feature>
<name>A0AAV2FYR9_9ROSI</name>
<proteinExistence type="predicted"/>
<evidence type="ECO:0000256" key="1">
    <source>
        <dbReference type="SAM" id="MobiDB-lite"/>
    </source>
</evidence>
<dbReference type="Proteomes" id="UP001497516">
    <property type="component" value="Chromosome 7"/>
</dbReference>
<dbReference type="EMBL" id="OZ034820">
    <property type="protein sequence ID" value="CAL1403117.1"/>
    <property type="molecule type" value="Genomic_DNA"/>
</dbReference>
<evidence type="ECO:0000313" key="3">
    <source>
        <dbReference type="Proteomes" id="UP001497516"/>
    </source>
</evidence>
<reference evidence="2 3" key="1">
    <citation type="submission" date="2024-04" db="EMBL/GenBank/DDBJ databases">
        <authorList>
            <person name="Fracassetti M."/>
        </authorList>
    </citation>
    <scope>NUCLEOTIDE SEQUENCE [LARGE SCALE GENOMIC DNA]</scope>
</reference>
<evidence type="ECO:0000313" key="2">
    <source>
        <dbReference type="EMBL" id="CAL1403117.1"/>
    </source>
</evidence>
<organism evidence="2 3">
    <name type="scientific">Linum trigynum</name>
    <dbReference type="NCBI Taxonomy" id="586398"/>
    <lineage>
        <taxon>Eukaryota</taxon>
        <taxon>Viridiplantae</taxon>
        <taxon>Streptophyta</taxon>
        <taxon>Embryophyta</taxon>
        <taxon>Tracheophyta</taxon>
        <taxon>Spermatophyta</taxon>
        <taxon>Magnoliopsida</taxon>
        <taxon>eudicotyledons</taxon>
        <taxon>Gunneridae</taxon>
        <taxon>Pentapetalae</taxon>
        <taxon>rosids</taxon>
        <taxon>fabids</taxon>
        <taxon>Malpighiales</taxon>
        <taxon>Linaceae</taxon>
        <taxon>Linum</taxon>
    </lineage>
</organism>
<dbReference type="AlphaFoldDB" id="A0AAV2FYR9"/>
<gene>
    <name evidence="2" type="ORF">LTRI10_LOCUS43072</name>
</gene>
<protein>
    <submittedName>
        <fullName evidence="2">Uncharacterized protein</fullName>
    </submittedName>
</protein>